<dbReference type="EMBL" id="PHEX01000003">
    <property type="protein sequence ID" value="PKQ28892.1"/>
    <property type="molecule type" value="Genomic_DNA"/>
</dbReference>
<dbReference type="AlphaFoldDB" id="A0A2N3G8E9"/>
<dbReference type="InterPro" id="IPR011095">
    <property type="entry name" value="Dala_Dala_lig_C"/>
</dbReference>
<comment type="caution">
    <text evidence="15">The sequence shown here is derived from an EMBL/GenBank/DDBJ whole genome shotgun (WGS) entry which is preliminary data.</text>
</comment>
<evidence type="ECO:0000256" key="13">
    <source>
        <dbReference type="PROSITE-ProRule" id="PRU00409"/>
    </source>
</evidence>
<keyword evidence="8 10" id="KW-0573">Peptidoglycan synthesis</keyword>
<dbReference type="PROSITE" id="PS00844">
    <property type="entry name" value="DALA_DALA_LIGASE_2"/>
    <property type="match status" value="1"/>
</dbReference>
<evidence type="ECO:0000256" key="4">
    <source>
        <dbReference type="ARBA" id="ARBA00022598"/>
    </source>
</evidence>
<gene>
    <name evidence="10" type="primary">ddl</name>
    <name evidence="15" type="ORF">CVT63_00425</name>
</gene>
<evidence type="ECO:0000256" key="9">
    <source>
        <dbReference type="ARBA" id="ARBA00023316"/>
    </source>
</evidence>
<feature type="domain" description="ATP-grasp" evidence="14">
    <location>
        <begin position="93"/>
        <end position="294"/>
    </location>
</feature>
<dbReference type="Pfam" id="PF01820">
    <property type="entry name" value="Dala_Dala_lig_N"/>
    <property type="match status" value="1"/>
</dbReference>
<dbReference type="HAMAP" id="MF_00047">
    <property type="entry name" value="Dala_Dala_lig"/>
    <property type="match status" value="1"/>
</dbReference>
<dbReference type="InterPro" id="IPR005905">
    <property type="entry name" value="D_ala_D_ala"/>
</dbReference>
<dbReference type="EC" id="6.3.2.4" evidence="10"/>
<evidence type="ECO:0000256" key="10">
    <source>
        <dbReference type="HAMAP-Rule" id="MF_00047"/>
    </source>
</evidence>
<comment type="catalytic activity">
    <reaction evidence="10">
        <text>2 D-alanine + ATP = D-alanyl-D-alanine + ADP + phosphate + H(+)</text>
        <dbReference type="Rhea" id="RHEA:11224"/>
        <dbReference type="ChEBI" id="CHEBI:15378"/>
        <dbReference type="ChEBI" id="CHEBI:30616"/>
        <dbReference type="ChEBI" id="CHEBI:43474"/>
        <dbReference type="ChEBI" id="CHEBI:57416"/>
        <dbReference type="ChEBI" id="CHEBI:57822"/>
        <dbReference type="ChEBI" id="CHEBI:456216"/>
        <dbReference type="EC" id="6.3.2.4"/>
    </reaction>
</comment>
<evidence type="ECO:0000256" key="1">
    <source>
        <dbReference type="ARBA" id="ARBA00004496"/>
    </source>
</evidence>
<keyword evidence="5 13" id="KW-0547">Nucleotide-binding</keyword>
<protein>
    <recommendedName>
        <fullName evidence="10">D-alanine--D-alanine ligase</fullName>
        <ecNumber evidence="10">6.3.2.4</ecNumber>
    </recommendedName>
    <alternativeName>
        <fullName evidence="10">D-Ala-D-Ala ligase</fullName>
    </alternativeName>
    <alternativeName>
        <fullName evidence="10">D-alanylalanine synthetase</fullName>
    </alternativeName>
</protein>
<proteinExistence type="inferred from homology"/>
<comment type="subcellular location">
    <subcellularLocation>
        <location evidence="1 10">Cytoplasm</location>
    </subcellularLocation>
</comment>
<keyword evidence="7 10" id="KW-0133">Cell shape</keyword>
<dbReference type="SUPFAM" id="SSF56059">
    <property type="entry name" value="Glutathione synthetase ATP-binding domain-like"/>
    <property type="match status" value="1"/>
</dbReference>
<dbReference type="PANTHER" id="PTHR23132:SF23">
    <property type="entry name" value="D-ALANINE--D-ALANINE LIGASE B"/>
    <property type="match status" value="1"/>
</dbReference>
<feature type="active site" evidence="11">
    <location>
        <position position="272"/>
    </location>
</feature>
<dbReference type="Gene3D" id="3.30.470.20">
    <property type="entry name" value="ATP-grasp fold, B domain"/>
    <property type="match status" value="1"/>
</dbReference>
<dbReference type="NCBIfam" id="NF002378">
    <property type="entry name" value="PRK01372.1"/>
    <property type="match status" value="1"/>
</dbReference>
<dbReference type="UniPathway" id="UPA00219"/>
<feature type="binding site" evidence="12">
    <location>
        <position position="261"/>
    </location>
    <ligand>
        <name>Mg(2+)</name>
        <dbReference type="ChEBI" id="CHEBI:18420"/>
        <label>1</label>
    </ligand>
</feature>
<dbReference type="PIRSF" id="PIRSF039102">
    <property type="entry name" value="Ddl/VanB"/>
    <property type="match status" value="1"/>
</dbReference>
<comment type="cofactor">
    <cofactor evidence="12">
        <name>Mg(2+)</name>
        <dbReference type="ChEBI" id="CHEBI:18420"/>
    </cofactor>
    <cofactor evidence="12">
        <name>Mn(2+)</name>
        <dbReference type="ChEBI" id="CHEBI:29035"/>
    </cofactor>
    <text evidence="12">Binds 2 magnesium or manganese ions per subunit.</text>
</comment>
<dbReference type="GO" id="GO:0005524">
    <property type="term" value="F:ATP binding"/>
    <property type="evidence" value="ECO:0007669"/>
    <property type="project" value="UniProtKB-UniRule"/>
</dbReference>
<dbReference type="GO" id="GO:0071555">
    <property type="term" value="P:cell wall organization"/>
    <property type="evidence" value="ECO:0007669"/>
    <property type="project" value="UniProtKB-KW"/>
</dbReference>
<evidence type="ECO:0000313" key="16">
    <source>
        <dbReference type="Proteomes" id="UP000233654"/>
    </source>
</evidence>
<dbReference type="InterPro" id="IPR011127">
    <property type="entry name" value="Dala_Dala_lig_N"/>
</dbReference>
<dbReference type="InterPro" id="IPR013815">
    <property type="entry name" value="ATP_grasp_subdomain_1"/>
</dbReference>
<dbReference type="InterPro" id="IPR011761">
    <property type="entry name" value="ATP-grasp"/>
</dbReference>
<evidence type="ECO:0000313" key="15">
    <source>
        <dbReference type="EMBL" id="PKQ28892.1"/>
    </source>
</evidence>
<keyword evidence="6 13" id="KW-0067">ATP-binding</keyword>
<keyword evidence="4 10" id="KW-0436">Ligase</keyword>
<dbReference type="Gene3D" id="3.30.1490.20">
    <property type="entry name" value="ATP-grasp fold, A domain"/>
    <property type="match status" value="1"/>
</dbReference>
<dbReference type="InterPro" id="IPR000291">
    <property type="entry name" value="D-Ala_lig_Van_CS"/>
</dbReference>
<keyword evidence="9 10" id="KW-0961">Cell wall biogenesis/degradation</keyword>
<evidence type="ECO:0000256" key="2">
    <source>
        <dbReference type="ARBA" id="ARBA00010871"/>
    </source>
</evidence>
<dbReference type="Proteomes" id="UP000233654">
    <property type="component" value="Unassembled WGS sequence"/>
</dbReference>
<reference evidence="15 16" key="1">
    <citation type="journal article" date="2017" name="ISME J.">
        <title>Potential for microbial H2 and metal transformations associated with novel bacteria and archaea in deep terrestrial subsurface sediments.</title>
        <authorList>
            <person name="Hernsdorf A.W."/>
            <person name="Amano Y."/>
            <person name="Miyakawa K."/>
            <person name="Ise K."/>
            <person name="Suzuki Y."/>
            <person name="Anantharaman K."/>
            <person name="Probst A."/>
            <person name="Burstein D."/>
            <person name="Thomas B.C."/>
            <person name="Banfield J.F."/>
        </authorList>
    </citation>
    <scope>NUCLEOTIDE SEQUENCE [LARGE SCALE GENOMIC DNA]</scope>
    <source>
        <strain evidence="15">HGW-Actinobacteria-3</strain>
    </source>
</reference>
<evidence type="ECO:0000256" key="12">
    <source>
        <dbReference type="PIRSR" id="PIRSR039102-3"/>
    </source>
</evidence>
<dbReference type="PANTHER" id="PTHR23132">
    <property type="entry name" value="D-ALANINE--D-ALANINE LIGASE"/>
    <property type="match status" value="1"/>
</dbReference>
<keyword evidence="12" id="KW-0479">Metal-binding</keyword>
<dbReference type="PROSITE" id="PS00843">
    <property type="entry name" value="DALA_DALA_LIGASE_1"/>
    <property type="match status" value="1"/>
</dbReference>
<dbReference type="GO" id="GO:0008716">
    <property type="term" value="F:D-alanine-D-alanine ligase activity"/>
    <property type="evidence" value="ECO:0007669"/>
    <property type="project" value="UniProtKB-UniRule"/>
</dbReference>
<accession>A0A2N3G8E9</accession>
<keyword evidence="12" id="KW-0464">Manganese</keyword>
<dbReference type="GO" id="GO:0046872">
    <property type="term" value="F:metal ion binding"/>
    <property type="evidence" value="ECO:0007669"/>
    <property type="project" value="UniProtKB-KW"/>
</dbReference>
<feature type="active site" evidence="11">
    <location>
        <position position="7"/>
    </location>
</feature>
<evidence type="ECO:0000256" key="11">
    <source>
        <dbReference type="PIRSR" id="PIRSR039102-1"/>
    </source>
</evidence>
<comment type="similarity">
    <text evidence="2 10">Belongs to the D-alanine--D-alanine ligase family.</text>
</comment>
<keyword evidence="3 10" id="KW-0963">Cytoplasm</keyword>
<evidence type="ECO:0000259" key="14">
    <source>
        <dbReference type="PROSITE" id="PS50975"/>
    </source>
</evidence>
<evidence type="ECO:0000256" key="7">
    <source>
        <dbReference type="ARBA" id="ARBA00022960"/>
    </source>
</evidence>
<feature type="active site" evidence="11">
    <location>
        <position position="138"/>
    </location>
</feature>
<feature type="binding site" evidence="12">
    <location>
        <position position="247"/>
    </location>
    <ligand>
        <name>Mg(2+)</name>
        <dbReference type="ChEBI" id="CHEBI:18420"/>
        <label>1</label>
    </ligand>
</feature>
<dbReference type="Gene3D" id="3.40.50.20">
    <property type="match status" value="1"/>
</dbReference>
<dbReference type="GO" id="GO:0009252">
    <property type="term" value="P:peptidoglycan biosynthetic process"/>
    <property type="evidence" value="ECO:0007669"/>
    <property type="project" value="UniProtKB-UniRule"/>
</dbReference>
<evidence type="ECO:0000256" key="6">
    <source>
        <dbReference type="ARBA" id="ARBA00022840"/>
    </source>
</evidence>
<dbReference type="GO" id="GO:0005737">
    <property type="term" value="C:cytoplasm"/>
    <property type="evidence" value="ECO:0007669"/>
    <property type="project" value="UniProtKB-SubCell"/>
</dbReference>
<dbReference type="PROSITE" id="PS50975">
    <property type="entry name" value="ATP_GRASP"/>
    <property type="match status" value="1"/>
</dbReference>
<dbReference type="Pfam" id="PF07478">
    <property type="entry name" value="Dala_Dala_lig_C"/>
    <property type="match status" value="1"/>
</dbReference>
<keyword evidence="12" id="KW-0460">Magnesium</keyword>
<feature type="binding site" evidence="12">
    <location>
        <position position="261"/>
    </location>
    <ligand>
        <name>Mg(2+)</name>
        <dbReference type="ChEBI" id="CHEBI:18420"/>
        <label>2</label>
    </ligand>
</feature>
<comment type="function">
    <text evidence="10">Cell wall formation.</text>
</comment>
<dbReference type="GO" id="GO:0008360">
    <property type="term" value="P:regulation of cell shape"/>
    <property type="evidence" value="ECO:0007669"/>
    <property type="project" value="UniProtKB-KW"/>
</dbReference>
<feature type="binding site" evidence="12">
    <location>
        <position position="263"/>
    </location>
    <ligand>
        <name>Mg(2+)</name>
        <dbReference type="ChEBI" id="CHEBI:18420"/>
        <label>2</label>
    </ligand>
</feature>
<dbReference type="NCBIfam" id="TIGR01205">
    <property type="entry name" value="D_ala_D_alaTIGR"/>
    <property type="match status" value="1"/>
</dbReference>
<name>A0A2N3G8E9_9ACTN</name>
<dbReference type="SUPFAM" id="SSF52440">
    <property type="entry name" value="PreATP-grasp domain"/>
    <property type="match status" value="1"/>
</dbReference>
<evidence type="ECO:0000256" key="5">
    <source>
        <dbReference type="ARBA" id="ARBA00022741"/>
    </source>
</evidence>
<comment type="pathway">
    <text evidence="10">Cell wall biogenesis; peptidoglycan biosynthesis.</text>
</comment>
<organism evidence="15 16">
    <name type="scientific">Candidatus Anoxymicrobium japonicum</name>
    <dbReference type="NCBI Taxonomy" id="2013648"/>
    <lineage>
        <taxon>Bacteria</taxon>
        <taxon>Bacillati</taxon>
        <taxon>Actinomycetota</taxon>
        <taxon>Candidatus Geothermincolia</taxon>
        <taxon>Candidatus Geothermincolales</taxon>
        <taxon>Candidatus Anoxymicrobiaceae</taxon>
        <taxon>Candidatus Anoxymicrobium</taxon>
    </lineage>
</organism>
<sequence>MGGKNAERDVSLETGRAVAGALRELGHDVTEVDVDSNLPLALESVRPQAAFMALHGRGGEDGTVQGLLEIMRIPYTGCGVLASAVTIDKVVTKELLAFHGIPVIEDVVLERKYSHSDIKAVSEQPGYPVMVKPACEGSSIGITRVDSDEGLEPALKTVFERDDRALVERFVEGRLLTVGVLGNEPVALPVLEIMPREGFYDYNAKYNPGMTDYEVPAKLDPEVSSAARRISLESFKILSCEGVSRIDLMLEDVTGMLYVLEVNTIPGMTASSLLPKAALAIGMSFHEVVSVILASARLKIDLAW</sequence>
<evidence type="ECO:0000256" key="3">
    <source>
        <dbReference type="ARBA" id="ARBA00022490"/>
    </source>
</evidence>
<dbReference type="InterPro" id="IPR016185">
    <property type="entry name" value="PreATP-grasp_dom_sf"/>
</dbReference>
<evidence type="ECO:0000256" key="8">
    <source>
        <dbReference type="ARBA" id="ARBA00022984"/>
    </source>
</evidence>